<organism evidence="4 5">
    <name type="scientific">Stereocaulon virgatum</name>
    <dbReference type="NCBI Taxonomy" id="373712"/>
    <lineage>
        <taxon>Eukaryota</taxon>
        <taxon>Fungi</taxon>
        <taxon>Dikarya</taxon>
        <taxon>Ascomycota</taxon>
        <taxon>Pezizomycotina</taxon>
        <taxon>Lecanoromycetes</taxon>
        <taxon>OSLEUM clade</taxon>
        <taxon>Lecanoromycetidae</taxon>
        <taxon>Lecanorales</taxon>
        <taxon>Lecanorineae</taxon>
        <taxon>Stereocaulaceae</taxon>
        <taxon>Stereocaulon</taxon>
    </lineage>
</organism>
<accession>A0ABR3ZVH2</accession>
<evidence type="ECO:0008006" key="6">
    <source>
        <dbReference type="Google" id="ProtNLM"/>
    </source>
</evidence>
<evidence type="ECO:0000256" key="1">
    <source>
        <dbReference type="ARBA" id="ARBA00004173"/>
    </source>
</evidence>
<keyword evidence="2" id="KW-0496">Mitochondrion</keyword>
<reference evidence="4 5" key="1">
    <citation type="submission" date="2024-09" db="EMBL/GenBank/DDBJ databases">
        <title>Rethinking Asexuality: The Enigmatic Case of Functional Sexual Genes in Lepraria (Stereocaulaceae).</title>
        <authorList>
            <person name="Doellman M."/>
            <person name="Sun Y."/>
            <person name="Barcenas-Pena A."/>
            <person name="Lumbsch H.T."/>
            <person name="Grewe F."/>
        </authorList>
    </citation>
    <scope>NUCLEOTIDE SEQUENCE [LARGE SCALE GENOMIC DNA]</scope>
    <source>
        <strain evidence="4 5">Mercado 3170</strain>
    </source>
</reference>
<protein>
    <recommendedName>
        <fullName evidence="6">Required for respiratory growth protein 7, mitochondrial</fullName>
    </recommendedName>
</protein>
<evidence type="ECO:0000256" key="2">
    <source>
        <dbReference type="ARBA" id="ARBA00023128"/>
    </source>
</evidence>
<sequence>MLLQRSLTRRYLRKATRHTSTLAHPQPTSSSQVHNDLHSFHDHARSTNLSSTSTVHVGTSYEYLCAHTLPRLGFKNIVRTGGRSDRGIDLLGHWQIPASQFSASLTRSIPVIVQCKALSRKPGPELIRELEGALSDPPVGWRGEETVGVLCAKRVATAGVRDAVRRCGRGVVWVMVEDLDEGLDAVQGEGQGVDGERVCNVRERRGGRVKQILWNKRVREMVGESVGAGVKYLPEVRGRVVETEICLMVDGVVWLPEAGGGGDGERG</sequence>
<dbReference type="PANTHER" id="PTHR28133:SF1">
    <property type="entry name" value="REQUIRED FOR RESPIRATORY GROWTH PROTEIN 7, MITOCHONDRIAL"/>
    <property type="match status" value="1"/>
</dbReference>
<dbReference type="SUPFAM" id="SSF52980">
    <property type="entry name" value="Restriction endonuclease-like"/>
    <property type="match status" value="1"/>
</dbReference>
<keyword evidence="5" id="KW-1185">Reference proteome</keyword>
<comment type="caution">
    <text evidence="4">The sequence shown here is derived from an EMBL/GenBank/DDBJ whole genome shotgun (WGS) entry which is preliminary data.</text>
</comment>
<dbReference type="Gene3D" id="3.40.1350.10">
    <property type="match status" value="1"/>
</dbReference>
<proteinExistence type="predicted"/>
<dbReference type="InterPro" id="IPR011335">
    <property type="entry name" value="Restrct_endonuc-II-like"/>
</dbReference>
<dbReference type="PANTHER" id="PTHR28133">
    <property type="entry name" value="REQUIRED FOR RESPIRATORY GROWTH PROTEIN 7, MITOCHONDRIAL"/>
    <property type="match status" value="1"/>
</dbReference>
<evidence type="ECO:0000313" key="4">
    <source>
        <dbReference type="EMBL" id="KAL2036621.1"/>
    </source>
</evidence>
<dbReference type="EMBL" id="JBEFKJ010000061">
    <property type="protein sequence ID" value="KAL2036621.1"/>
    <property type="molecule type" value="Genomic_DNA"/>
</dbReference>
<comment type="subcellular location">
    <subcellularLocation>
        <location evidence="1">Mitochondrion</location>
    </subcellularLocation>
</comment>
<dbReference type="Proteomes" id="UP001590950">
    <property type="component" value="Unassembled WGS sequence"/>
</dbReference>
<dbReference type="Pfam" id="PF10356">
    <property type="entry name" value="RRG7"/>
    <property type="match status" value="2"/>
</dbReference>
<evidence type="ECO:0000313" key="5">
    <source>
        <dbReference type="Proteomes" id="UP001590950"/>
    </source>
</evidence>
<feature type="compositionally biased region" description="Polar residues" evidence="3">
    <location>
        <begin position="18"/>
        <end position="34"/>
    </location>
</feature>
<dbReference type="InterPro" id="IPR011856">
    <property type="entry name" value="tRNA_endonuc-like_dom_sf"/>
</dbReference>
<name>A0ABR3ZVH2_9LECA</name>
<dbReference type="InterPro" id="IPR018828">
    <property type="entry name" value="RRG7"/>
</dbReference>
<evidence type="ECO:0000256" key="3">
    <source>
        <dbReference type="SAM" id="MobiDB-lite"/>
    </source>
</evidence>
<gene>
    <name evidence="4" type="ORF">N7G274_010647</name>
</gene>
<feature type="region of interest" description="Disordered" evidence="3">
    <location>
        <begin position="15"/>
        <end position="35"/>
    </location>
</feature>